<keyword evidence="2" id="KW-1185">Reference proteome</keyword>
<dbReference type="AlphaFoldDB" id="A0AAV5LZN8"/>
<reference evidence="1 2" key="1">
    <citation type="journal article" date="2021" name="Commun. Biol.">
        <title>The genome of Shorea leprosula (Dipterocarpaceae) highlights the ecological relevance of drought in aseasonal tropical rainforests.</title>
        <authorList>
            <person name="Ng K.K.S."/>
            <person name="Kobayashi M.J."/>
            <person name="Fawcett J.A."/>
            <person name="Hatakeyama M."/>
            <person name="Paape T."/>
            <person name="Ng C.H."/>
            <person name="Ang C.C."/>
            <person name="Tnah L.H."/>
            <person name="Lee C.T."/>
            <person name="Nishiyama T."/>
            <person name="Sese J."/>
            <person name="O'Brien M.J."/>
            <person name="Copetti D."/>
            <person name="Mohd Noor M.I."/>
            <person name="Ong R.C."/>
            <person name="Putra M."/>
            <person name="Sireger I.Z."/>
            <person name="Indrioko S."/>
            <person name="Kosugi Y."/>
            <person name="Izuno A."/>
            <person name="Isagi Y."/>
            <person name="Lee S.L."/>
            <person name="Shimizu K.K."/>
        </authorList>
    </citation>
    <scope>NUCLEOTIDE SEQUENCE [LARGE SCALE GENOMIC DNA]</scope>
    <source>
        <strain evidence="1">214</strain>
    </source>
</reference>
<accession>A0AAV5LZN8</accession>
<evidence type="ECO:0000313" key="2">
    <source>
        <dbReference type="Proteomes" id="UP001054252"/>
    </source>
</evidence>
<evidence type="ECO:0000313" key="1">
    <source>
        <dbReference type="EMBL" id="GKV42705.1"/>
    </source>
</evidence>
<name>A0AAV5LZN8_9ROSI</name>
<organism evidence="1 2">
    <name type="scientific">Rubroshorea leprosula</name>
    <dbReference type="NCBI Taxonomy" id="152421"/>
    <lineage>
        <taxon>Eukaryota</taxon>
        <taxon>Viridiplantae</taxon>
        <taxon>Streptophyta</taxon>
        <taxon>Embryophyta</taxon>
        <taxon>Tracheophyta</taxon>
        <taxon>Spermatophyta</taxon>
        <taxon>Magnoliopsida</taxon>
        <taxon>eudicotyledons</taxon>
        <taxon>Gunneridae</taxon>
        <taxon>Pentapetalae</taxon>
        <taxon>rosids</taxon>
        <taxon>malvids</taxon>
        <taxon>Malvales</taxon>
        <taxon>Dipterocarpaceae</taxon>
        <taxon>Rubroshorea</taxon>
    </lineage>
</organism>
<sequence length="39" mass="4455">MGKKIYKIKSSISLEDKLSFLLREQSFSLGSTFIALIFD</sequence>
<proteinExistence type="predicted"/>
<dbReference type="EMBL" id="BPVZ01000160">
    <property type="protein sequence ID" value="GKV42705.1"/>
    <property type="molecule type" value="Genomic_DNA"/>
</dbReference>
<gene>
    <name evidence="1" type="ORF">SLEP1_g50084</name>
</gene>
<comment type="caution">
    <text evidence="1">The sequence shown here is derived from an EMBL/GenBank/DDBJ whole genome shotgun (WGS) entry which is preliminary data.</text>
</comment>
<dbReference type="Proteomes" id="UP001054252">
    <property type="component" value="Unassembled WGS sequence"/>
</dbReference>
<protein>
    <submittedName>
        <fullName evidence="1">Uncharacterized protein</fullName>
    </submittedName>
</protein>